<proteinExistence type="predicted"/>
<dbReference type="AlphaFoldDB" id="A0A7J6U727"/>
<organism evidence="1 2">
    <name type="scientific">Perkinsus olseni</name>
    <name type="common">Perkinsus atlanticus</name>
    <dbReference type="NCBI Taxonomy" id="32597"/>
    <lineage>
        <taxon>Eukaryota</taxon>
        <taxon>Sar</taxon>
        <taxon>Alveolata</taxon>
        <taxon>Perkinsozoa</taxon>
        <taxon>Perkinsea</taxon>
        <taxon>Perkinsida</taxon>
        <taxon>Perkinsidae</taxon>
        <taxon>Perkinsus</taxon>
    </lineage>
</organism>
<name>A0A7J6U727_PEROL</name>
<dbReference type="Proteomes" id="UP000553632">
    <property type="component" value="Unassembled WGS sequence"/>
</dbReference>
<comment type="caution">
    <text evidence="1">The sequence shown here is derived from an EMBL/GenBank/DDBJ whole genome shotgun (WGS) entry which is preliminary data.</text>
</comment>
<dbReference type="EMBL" id="JABANO010005988">
    <property type="protein sequence ID" value="KAF4752557.1"/>
    <property type="molecule type" value="Genomic_DNA"/>
</dbReference>
<feature type="non-terminal residue" evidence="1">
    <location>
        <position position="1"/>
    </location>
</feature>
<protein>
    <submittedName>
        <fullName evidence="1">Uncharacterized protein</fullName>
    </submittedName>
</protein>
<reference evidence="1 2" key="1">
    <citation type="submission" date="2020-04" db="EMBL/GenBank/DDBJ databases">
        <title>Perkinsus olseni comparative genomics.</title>
        <authorList>
            <person name="Bogema D.R."/>
        </authorList>
    </citation>
    <scope>NUCLEOTIDE SEQUENCE [LARGE SCALE GENOMIC DNA]</scope>
    <source>
        <strain evidence="1 2">ATCC PRA-207</strain>
    </source>
</reference>
<evidence type="ECO:0000313" key="1">
    <source>
        <dbReference type="EMBL" id="KAF4752557.1"/>
    </source>
</evidence>
<sequence>AGPEGIDALGASAPIELVDGLSDRLEGTNEEGLTVRLLQASDDKSGVVVVITKSMKNAAKLMKPISDAIDNGKFDKRKELQFVYMAAAADSPLIQSERCKNCDIVYVLFPRPDLQQRPVACLSLEELLDAIDDDRMFSDKGVGLLKMSTSAAMSSEGAKGTKVADLD</sequence>
<evidence type="ECO:0000313" key="2">
    <source>
        <dbReference type="Proteomes" id="UP000553632"/>
    </source>
</evidence>
<accession>A0A7J6U727</accession>
<gene>
    <name evidence="1" type="ORF">FOZ63_011626</name>
</gene>
<keyword evidence="2" id="KW-1185">Reference proteome</keyword>